<dbReference type="STRING" id="984485.A0A1E4RJ78"/>
<dbReference type="Proteomes" id="UP000095085">
    <property type="component" value="Unassembled WGS sequence"/>
</dbReference>
<keyword evidence="8" id="KW-1185">Reference proteome</keyword>
<comment type="subunit">
    <text evidence="6">Part of the multisubunit transport protein particle (TRAPP) complex.</text>
</comment>
<dbReference type="GO" id="GO:0006888">
    <property type="term" value="P:endoplasmic reticulum to Golgi vesicle-mediated transport"/>
    <property type="evidence" value="ECO:0007669"/>
    <property type="project" value="UniProtKB-UniRule"/>
</dbReference>
<keyword evidence="4 6" id="KW-0333">Golgi apparatus</keyword>
<evidence type="ECO:0000256" key="5">
    <source>
        <dbReference type="ARBA" id="ARBA00038167"/>
    </source>
</evidence>
<dbReference type="PANTHER" id="PTHR23249">
    <property type="entry name" value="TRAFFICKING PROTEIN PARTICLE COMPLEX SUBUNIT"/>
    <property type="match status" value="1"/>
</dbReference>
<evidence type="ECO:0000256" key="1">
    <source>
        <dbReference type="ARBA" id="ARBA00022448"/>
    </source>
</evidence>
<name>A0A1E4RJ78_9ASCO</name>
<evidence type="ECO:0000313" key="7">
    <source>
        <dbReference type="EMBL" id="ODV67286.1"/>
    </source>
</evidence>
<dbReference type="GeneID" id="30993214"/>
<accession>A0A1E4RJ78</accession>
<dbReference type="Gene3D" id="3.30.450.70">
    <property type="match status" value="1"/>
</dbReference>
<dbReference type="InterPro" id="IPR007233">
    <property type="entry name" value="TRAPPC"/>
</dbReference>
<comment type="subcellular location">
    <subcellularLocation>
        <location evidence="6">Endoplasmic reticulum</location>
    </subcellularLocation>
    <subcellularLocation>
        <location evidence="6">Golgi apparatus</location>
        <location evidence="6">cis-Golgi network</location>
    </subcellularLocation>
</comment>
<evidence type="ECO:0000256" key="3">
    <source>
        <dbReference type="ARBA" id="ARBA00022892"/>
    </source>
</evidence>
<dbReference type="SUPFAM" id="SSF64356">
    <property type="entry name" value="SNARE-like"/>
    <property type="match status" value="1"/>
</dbReference>
<gene>
    <name evidence="7" type="ORF">HYPBUDRAFT_108857</name>
</gene>
<protein>
    <recommendedName>
        <fullName evidence="6">Trafficking protein particle complex subunit</fullName>
    </recommendedName>
</protein>
<sequence length="156" mass="18137">MAIYSFSIFDRHCNCIYNREFSSTDNGTINKNNNTDSSKLLFGVVYSLKNILSKLAGDSSIESQSSISNFLKSFSTSQFRIHYYESLTNLKFIIITDNSIDNMQNILWELYSNFYVKHISFNYLSQVDFKSEDEKIYNPNFINETDAFIKSLPVFN</sequence>
<dbReference type="GO" id="GO:0005085">
    <property type="term" value="F:guanyl-nucleotide exchange factor activity"/>
    <property type="evidence" value="ECO:0007669"/>
    <property type="project" value="EnsemblFungi"/>
</dbReference>
<evidence type="ECO:0000256" key="4">
    <source>
        <dbReference type="ARBA" id="ARBA00023034"/>
    </source>
</evidence>
<proteinExistence type="inferred from homology"/>
<comment type="similarity">
    <text evidence="5">Belongs to the TRAPP small subunits family. BET5 subfamily.</text>
</comment>
<keyword evidence="2 6" id="KW-0256">Endoplasmic reticulum</keyword>
<dbReference type="GO" id="GO:0005783">
    <property type="term" value="C:endoplasmic reticulum"/>
    <property type="evidence" value="ECO:0007669"/>
    <property type="project" value="UniProtKB-SubCell"/>
</dbReference>
<dbReference type="OrthoDB" id="3364529at2759"/>
<evidence type="ECO:0000313" key="8">
    <source>
        <dbReference type="Proteomes" id="UP000095085"/>
    </source>
</evidence>
<dbReference type="GO" id="GO:1990072">
    <property type="term" value="C:TRAPPIII protein complex"/>
    <property type="evidence" value="ECO:0007669"/>
    <property type="project" value="EnsemblFungi"/>
</dbReference>
<dbReference type="InterPro" id="IPR011012">
    <property type="entry name" value="Longin-like_dom_sf"/>
</dbReference>
<dbReference type="Pfam" id="PF04099">
    <property type="entry name" value="Sybindin"/>
    <property type="match status" value="1"/>
</dbReference>
<dbReference type="EMBL" id="KV454541">
    <property type="protein sequence ID" value="ODV67286.1"/>
    <property type="molecule type" value="Genomic_DNA"/>
</dbReference>
<reference evidence="8" key="1">
    <citation type="submission" date="2016-05" db="EMBL/GenBank/DDBJ databases">
        <title>Comparative genomics of biotechnologically important yeasts.</title>
        <authorList>
            <consortium name="DOE Joint Genome Institute"/>
            <person name="Riley R."/>
            <person name="Haridas S."/>
            <person name="Wolfe K.H."/>
            <person name="Lopes M.R."/>
            <person name="Hittinger C.T."/>
            <person name="Goker M."/>
            <person name="Salamov A."/>
            <person name="Wisecaver J."/>
            <person name="Long T.M."/>
            <person name="Aerts A.L."/>
            <person name="Barry K."/>
            <person name="Choi C."/>
            <person name="Clum A."/>
            <person name="Coughlan A.Y."/>
            <person name="Deshpande S."/>
            <person name="Douglass A.P."/>
            <person name="Hanson S.J."/>
            <person name="Klenk H.-P."/>
            <person name="Labutti K."/>
            <person name="Lapidus A."/>
            <person name="Lindquist E."/>
            <person name="Lipzen A."/>
            <person name="Meier-Kolthoff J.P."/>
            <person name="Ohm R.A."/>
            <person name="Otillar R.P."/>
            <person name="Pangilinan J."/>
            <person name="Peng Y."/>
            <person name="Rokas A."/>
            <person name="Rosa C.A."/>
            <person name="Scheuner C."/>
            <person name="Sibirny A.A."/>
            <person name="Slot J.C."/>
            <person name="Stielow J.B."/>
            <person name="Sun H."/>
            <person name="Kurtzman C.P."/>
            <person name="Blackwell M."/>
            <person name="Grigoriev I.V."/>
            <person name="Jeffries T.W."/>
        </authorList>
    </citation>
    <scope>NUCLEOTIDE SEQUENCE [LARGE SCALE GENOMIC DNA]</scope>
    <source>
        <strain evidence="8">NRRL Y-1933</strain>
    </source>
</reference>
<evidence type="ECO:0000256" key="2">
    <source>
        <dbReference type="ARBA" id="ARBA00022824"/>
    </source>
</evidence>
<dbReference type="GO" id="GO:1990071">
    <property type="term" value="C:TRAPPII protein complex"/>
    <property type="evidence" value="ECO:0007669"/>
    <property type="project" value="EnsemblFungi"/>
</dbReference>
<dbReference type="GO" id="GO:1990070">
    <property type="term" value="C:TRAPPI protein complex"/>
    <property type="evidence" value="ECO:0007669"/>
    <property type="project" value="EnsemblFungi"/>
</dbReference>
<dbReference type="AlphaFoldDB" id="A0A1E4RJ78"/>
<organism evidence="7 8">
    <name type="scientific">Hyphopichia burtonii NRRL Y-1933</name>
    <dbReference type="NCBI Taxonomy" id="984485"/>
    <lineage>
        <taxon>Eukaryota</taxon>
        <taxon>Fungi</taxon>
        <taxon>Dikarya</taxon>
        <taxon>Ascomycota</taxon>
        <taxon>Saccharomycotina</taxon>
        <taxon>Pichiomycetes</taxon>
        <taxon>Debaryomycetaceae</taxon>
        <taxon>Hyphopichia</taxon>
    </lineage>
</organism>
<dbReference type="PANTHER" id="PTHR23249:SF16">
    <property type="entry name" value="TRAFFICKING PROTEIN PARTICLE COMPLEX SUBUNIT 1"/>
    <property type="match status" value="1"/>
</dbReference>
<keyword evidence="1 6" id="KW-0813">Transport</keyword>
<evidence type="ECO:0000256" key="6">
    <source>
        <dbReference type="RuleBase" id="RU366065"/>
    </source>
</evidence>
<dbReference type="RefSeq" id="XP_020076353.1">
    <property type="nucleotide sequence ID" value="XM_020218664.1"/>
</dbReference>
<keyword evidence="3 6" id="KW-0931">ER-Golgi transport</keyword>
<dbReference type="SMART" id="SM01399">
    <property type="entry name" value="Sybindin"/>
    <property type="match status" value="1"/>
</dbReference>